<keyword evidence="13" id="KW-1185">Reference proteome</keyword>
<dbReference type="NCBIfam" id="NF001312">
    <property type="entry name" value="PRK00258.1-4"/>
    <property type="match status" value="1"/>
</dbReference>
<dbReference type="InterPro" id="IPR046346">
    <property type="entry name" value="Aminoacid_DH-like_N_sf"/>
</dbReference>
<dbReference type="Pfam" id="PF01488">
    <property type="entry name" value="Shikimate_DH"/>
    <property type="match status" value="1"/>
</dbReference>
<dbReference type="InterPro" id="IPR013708">
    <property type="entry name" value="Shikimate_DH-bd_N"/>
</dbReference>
<gene>
    <name evidence="8" type="primary">aroE</name>
    <name evidence="12" type="ORF">RFM23_19520</name>
</gene>
<feature type="binding site" evidence="8">
    <location>
        <position position="247"/>
    </location>
    <ligand>
        <name>shikimate</name>
        <dbReference type="ChEBI" id="CHEBI:36208"/>
    </ligand>
</feature>
<evidence type="ECO:0000259" key="11">
    <source>
        <dbReference type="Pfam" id="PF18317"/>
    </source>
</evidence>
<evidence type="ECO:0000256" key="8">
    <source>
        <dbReference type="HAMAP-Rule" id="MF_00222"/>
    </source>
</evidence>
<feature type="domain" description="Shikimate dehydrogenase substrate binding N-terminal" evidence="10">
    <location>
        <begin position="8"/>
        <end position="90"/>
    </location>
</feature>
<dbReference type="SUPFAM" id="SSF53223">
    <property type="entry name" value="Aminoacid dehydrogenase-like, N-terminal domain"/>
    <property type="match status" value="1"/>
</dbReference>
<comment type="pathway">
    <text evidence="1 8">Metabolic intermediate biosynthesis; chorismate biosynthesis; chorismate from D-erythrose 4-phosphate and phosphoenolpyruvate: step 4/7.</text>
</comment>
<dbReference type="HAMAP" id="MF_00222">
    <property type="entry name" value="Shikimate_DH_AroE"/>
    <property type="match status" value="1"/>
</dbReference>
<evidence type="ECO:0000259" key="9">
    <source>
        <dbReference type="Pfam" id="PF01488"/>
    </source>
</evidence>
<comment type="function">
    <text evidence="8">Involved in the biosynthesis of the chorismate, which leads to the biosynthesis of aromatic amino acids. Catalyzes the reversible NADPH linked reduction of 3-dehydroshikimate (DHSA) to yield shikimate (SA).</text>
</comment>
<feature type="binding site" evidence="8">
    <location>
        <begin position="16"/>
        <end position="18"/>
    </location>
    <ligand>
        <name>shikimate</name>
        <dbReference type="ChEBI" id="CHEBI:36208"/>
    </ligand>
</feature>
<evidence type="ECO:0000256" key="4">
    <source>
        <dbReference type="ARBA" id="ARBA00022857"/>
    </source>
</evidence>
<dbReference type="Gene3D" id="3.40.50.10860">
    <property type="entry name" value="Leucine Dehydrogenase, chain A, domain 1"/>
    <property type="match status" value="1"/>
</dbReference>
<feature type="binding site" evidence="8">
    <location>
        <position position="219"/>
    </location>
    <ligand>
        <name>shikimate</name>
        <dbReference type="ChEBI" id="CHEBI:36208"/>
    </ligand>
</feature>
<dbReference type="InterPro" id="IPR006151">
    <property type="entry name" value="Shikm_DH/Glu-tRNA_Rdtase"/>
</dbReference>
<evidence type="ECO:0000256" key="1">
    <source>
        <dbReference type="ARBA" id="ARBA00004871"/>
    </source>
</evidence>
<proteinExistence type="inferred from homology"/>
<dbReference type="InterPro" id="IPR011342">
    <property type="entry name" value="Shikimate_DH"/>
</dbReference>
<dbReference type="EMBL" id="JAVIIP010000010">
    <property type="protein sequence ID" value="MDX8539814.1"/>
    <property type="molecule type" value="Genomic_DNA"/>
</dbReference>
<feature type="binding site" evidence="8">
    <location>
        <begin position="128"/>
        <end position="132"/>
    </location>
    <ligand>
        <name>NADP(+)</name>
        <dbReference type="ChEBI" id="CHEBI:58349"/>
    </ligand>
</feature>
<dbReference type="Proteomes" id="UP001276564">
    <property type="component" value="Unassembled WGS sequence"/>
</dbReference>
<dbReference type="RefSeq" id="WP_127390997.1">
    <property type="nucleotide sequence ID" value="NZ_JAVIIP010000010.1"/>
</dbReference>
<comment type="subunit">
    <text evidence="8">Homodimer.</text>
</comment>
<keyword evidence="3 8" id="KW-0028">Amino-acid biosynthesis</keyword>
<evidence type="ECO:0000256" key="6">
    <source>
        <dbReference type="ARBA" id="ARBA00023141"/>
    </source>
</evidence>
<evidence type="ECO:0000256" key="7">
    <source>
        <dbReference type="ARBA" id="ARBA00049442"/>
    </source>
</evidence>
<feature type="active site" description="Proton acceptor" evidence="8">
    <location>
        <position position="67"/>
    </location>
</feature>
<feature type="binding site" evidence="8">
    <location>
        <position position="63"/>
    </location>
    <ligand>
        <name>shikimate</name>
        <dbReference type="ChEBI" id="CHEBI:36208"/>
    </ligand>
</feature>
<feature type="binding site" evidence="8">
    <location>
        <position position="240"/>
    </location>
    <ligand>
        <name>NADP(+)</name>
        <dbReference type="ChEBI" id="CHEBI:58349"/>
    </ligand>
</feature>
<feature type="binding site" evidence="8">
    <location>
        <position position="79"/>
    </location>
    <ligand>
        <name>NADP(+)</name>
        <dbReference type="ChEBI" id="CHEBI:58349"/>
    </ligand>
</feature>
<sequence>MAEKRAFVTGHPIAHSRSPKIHGHWLARYGIDGSYRAIDVAPDDFAAFLNGLRDNGFQGGNVTIPHKEAAFALVERRDEAAEAIGAVNTLWFEDGKLWGGNTDAHGFAANLDDYAPGWAANGPAVVLGAGGASRAVIHALKERGVGDIRIVNRTLARAEELSHRFGAGVSAHRADAVGDLLADAGLLVNTTALGMHGNEGLSADPAGLPDHAIVTDIVYVPLETPLLAAARGRGLWTVDGLGMLLHQAVPGFERWFGTRPEVTAELRRMIIADIEAH</sequence>
<dbReference type="GO" id="GO:0004764">
    <property type="term" value="F:shikimate 3-dehydrogenase (NADP+) activity"/>
    <property type="evidence" value="ECO:0007669"/>
    <property type="project" value="UniProtKB-EC"/>
</dbReference>
<dbReference type="InterPro" id="IPR036291">
    <property type="entry name" value="NAD(P)-bd_dom_sf"/>
</dbReference>
<organism evidence="12 13">
    <name type="scientific">Mesorhizobium abyssinicae</name>
    <dbReference type="NCBI Taxonomy" id="1209958"/>
    <lineage>
        <taxon>Bacteria</taxon>
        <taxon>Pseudomonadati</taxon>
        <taxon>Pseudomonadota</taxon>
        <taxon>Alphaproteobacteria</taxon>
        <taxon>Hyphomicrobiales</taxon>
        <taxon>Phyllobacteriaceae</taxon>
        <taxon>Mesorhizobium</taxon>
    </lineage>
</organism>
<dbReference type="SUPFAM" id="SSF51735">
    <property type="entry name" value="NAD(P)-binding Rossmann-fold domains"/>
    <property type="match status" value="1"/>
</dbReference>
<comment type="caution">
    <text evidence="12">The sequence shown here is derived from an EMBL/GenBank/DDBJ whole genome shotgun (WGS) entry which is preliminary data.</text>
</comment>
<feature type="binding site" evidence="8">
    <location>
        <position position="217"/>
    </location>
    <ligand>
        <name>NADP(+)</name>
        <dbReference type="ChEBI" id="CHEBI:58349"/>
    </ligand>
</feature>
<evidence type="ECO:0000256" key="5">
    <source>
        <dbReference type="ARBA" id="ARBA00023002"/>
    </source>
</evidence>
<dbReference type="EC" id="1.1.1.25" evidence="2 8"/>
<feature type="binding site" evidence="8">
    <location>
        <position position="103"/>
    </location>
    <ligand>
        <name>shikimate</name>
        <dbReference type="ChEBI" id="CHEBI:36208"/>
    </ligand>
</feature>
<feature type="domain" description="Quinate/shikimate 5-dehydrogenase/glutamyl-tRNA reductase" evidence="9">
    <location>
        <begin position="124"/>
        <end position="192"/>
    </location>
</feature>
<comment type="catalytic activity">
    <reaction evidence="7 8">
        <text>shikimate + NADP(+) = 3-dehydroshikimate + NADPH + H(+)</text>
        <dbReference type="Rhea" id="RHEA:17737"/>
        <dbReference type="ChEBI" id="CHEBI:15378"/>
        <dbReference type="ChEBI" id="CHEBI:16630"/>
        <dbReference type="ChEBI" id="CHEBI:36208"/>
        <dbReference type="ChEBI" id="CHEBI:57783"/>
        <dbReference type="ChEBI" id="CHEBI:58349"/>
        <dbReference type="EC" id="1.1.1.25"/>
    </reaction>
</comment>
<dbReference type="CDD" id="cd01065">
    <property type="entry name" value="NAD_bind_Shikimate_DH"/>
    <property type="match status" value="1"/>
</dbReference>
<dbReference type="Pfam" id="PF18317">
    <property type="entry name" value="SDH_C"/>
    <property type="match status" value="1"/>
</dbReference>
<comment type="similarity">
    <text evidence="8">Belongs to the shikimate dehydrogenase family.</text>
</comment>
<evidence type="ECO:0000313" key="12">
    <source>
        <dbReference type="EMBL" id="MDX8539814.1"/>
    </source>
</evidence>
<evidence type="ECO:0000256" key="3">
    <source>
        <dbReference type="ARBA" id="ARBA00022605"/>
    </source>
</evidence>
<feature type="binding site" evidence="8">
    <location>
        <begin position="152"/>
        <end position="157"/>
    </location>
    <ligand>
        <name>NADP(+)</name>
        <dbReference type="ChEBI" id="CHEBI:58349"/>
    </ligand>
</feature>
<keyword evidence="5 8" id="KW-0560">Oxidoreductase</keyword>
<protein>
    <recommendedName>
        <fullName evidence="2 8">Shikimate dehydrogenase (NADP(+))</fullName>
        <shortName evidence="8">SDH</shortName>
        <ecNumber evidence="2 8">1.1.1.25</ecNumber>
    </recommendedName>
</protein>
<keyword evidence="4 8" id="KW-0521">NADP</keyword>
<evidence type="ECO:0000256" key="2">
    <source>
        <dbReference type="ARBA" id="ARBA00012962"/>
    </source>
</evidence>
<dbReference type="InterPro" id="IPR041121">
    <property type="entry name" value="SDH_C"/>
</dbReference>
<dbReference type="PANTHER" id="PTHR21089:SF1">
    <property type="entry name" value="BIFUNCTIONAL 3-DEHYDROQUINATE DEHYDRATASE_SHIKIMATE DEHYDROGENASE, CHLOROPLASTIC"/>
    <property type="match status" value="1"/>
</dbReference>
<dbReference type="PANTHER" id="PTHR21089">
    <property type="entry name" value="SHIKIMATE DEHYDROGENASE"/>
    <property type="match status" value="1"/>
</dbReference>
<dbReference type="InterPro" id="IPR022893">
    <property type="entry name" value="Shikimate_DH_fam"/>
</dbReference>
<accession>A0ABU5AR89</accession>
<dbReference type="Pfam" id="PF08501">
    <property type="entry name" value="Shikimate_dh_N"/>
    <property type="match status" value="1"/>
</dbReference>
<evidence type="ECO:0000313" key="13">
    <source>
        <dbReference type="Proteomes" id="UP001276564"/>
    </source>
</evidence>
<evidence type="ECO:0000259" key="10">
    <source>
        <dbReference type="Pfam" id="PF08501"/>
    </source>
</evidence>
<name>A0ABU5AR89_9HYPH</name>
<feature type="binding site" evidence="8">
    <location>
        <position position="88"/>
    </location>
    <ligand>
        <name>shikimate</name>
        <dbReference type="ChEBI" id="CHEBI:36208"/>
    </ligand>
</feature>
<keyword evidence="6 8" id="KW-0057">Aromatic amino acid biosynthesis</keyword>
<reference evidence="12 13" key="1">
    <citation type="submission" date="2023-08" db="EMBL/GenBank/DDBJ databases">
        <title>Implementing the SeqCode for naming new Mesorhizobium species isolated from Vachellia karroo root nodules.</title>
        <authorList>
            <person name="Van Lill M."/>
        </authorList>
    </citation>
    <scope>NUCLEOTIDE SEQUENCE [LARGE SCALE GENOMIC DNA]</scope>
    <source>
        <strain evidence="12 13">VK4B</strain>
    </source>
</reference>
<feature type="domain" description="SDH C-terminal" evidence="11">
    <location>
        <begin position="240"/>
        <end position="262"/>
    </location>
</feature>
<dbReference type="Gene3D" id="3.40.50.720">
    <property type="entry name" value="NAD(P)-binding Rossmann-like Domain"/>
    <property type="match status" value="1"/>
</dbReference>
<dbReference type="NCBIfam" id="TIGR00507">
    <property type="entry name" value="aroE"/>
    <property type="match status" value="1"/>
</dbReference>